<dbReference type="NCBIfam" id="TIGR03534">
    <property type="entry name" value="RF_mod_PrmC"/>
    <property type="match status" value="1"/>
</dbReference>
<dbReference type="SUPFAM" id="SSF53335">
    <property type="entry name" value="S-adenosyl-L-methionine-dependent methyltransferases"/>
    <property type="match status" value="1"/>
</dbReference>
<keyword evidence="3 5" id="KW-0949">S-adenosyl-L-methionine</keyword>
<keyword evidence="1 5" id="KW-0489">Methyltransferase</keyword>
<evidence type="ECO:0000256" key="2">
    <source>
        <dbReference type="ARBA" id="ARBA00022679"/>
    </source>
</evidence>
<evidence type="ECO:0000256" key="3">
    <source>
        <dbReference type="ARBA" id="ARBA00022691"/>
    </source>
</evidence>
<comment type="caution">
    <text evidence="5">Lacks conserved residue(s) required for the propagation of feature annotation.</text>
</comment>
<dbReference type="InterPro" id="IPR019874">
    <property type="entry name" value="RF_methyltr_PrmC"/>
</dbReference>
<feature type="binding site" evidence="5">
    <location>
        <begin position="192"/>
        <end position="195"/>
    </location>
    <ligand>
        <name>substrate</name>
    </ligand>
</feature>
<dbReference type="InterPro" id="IPR029063">
    <property type="entry name" value="SAM-dependent_MTases_sf"/>
</dbReference>
<sequence length="285" mass="32418">MTNKESITYRELLDWGASFLKQYNVEETVARWLLFERLDWTLTNFVRQSEQVVEAGVRQQFEQDIKHAATHYPPQYIVGHEWFMDYPFKVTEATLIPRPETEAWFSQYIGQLPDRSLTVVDVGTGSGVLAICHKLARPQDTVWAVDISEAALAVARENATHLGADVQFLCGDLLKSFIESNEDREVDLIVSNPPYIGAEEWADMDQSVREFEPKQALFAADQGLALYRQLAKQAVQLLPKSGQLIVEIGFRQGEAVQEIMQASFPHRIVNIEQDINGLDRVVHVK</sequence>
<feature type="binding site" evidence="5">
    <location>
        <begin position="123"/>
        <end position="127"/>
    </location>
    <ligand>
        <name>S-adenosyl-L-methionine</name>
        <dbReference type="ChEBI" id="CHEBI:59789"/>
    </ligand>
</feature>
<dbReference type="InterPro" id="IPR002052">
    <property type="entry name" value="DNA_methylase_N6_adenine_CS"/>
</dbReference>
<dbReference type="Proteomes" id="UP000249099">
    <property type="component" value="Unassembled WGS sequence"/>
</dbReference>
<dbReference type="GO" id="GO:0003676">
    <property type="term" value="F:nucleic acid binding"/>
    <property type="evidence" value="ECO:0007669"/>
    <property type="project" value="InterPro"/>
</dbReference>
<dbReference type="Gene3D" id="1.10.8.10">
    <property type="entry name" value="DNA helicase RuvA subunit, C-terminal domain"/>
    <property type="match status" value="1"/>
</dbReference>
<evidence type="ECO:0000256" key="4">
    <source>
        <dbReference type="ARBA" id="ARBA00048391"/>
    </source>
</evidence>
<dbReference type="InterPro" id="IPR040758">
    <property type="entry name" value="PrmC_N"/>
</dbReference>
<dbReference type="InterPro" id="IPR007848">
    <property type="entry name" value="Small_mtfrase_dom"/>
</dbReference>
<comment type="caution">
    <text evidence="8">The sequence shown here is derived from an EMBL/GenBank/DDBJ whole genome shotgun (WGS) entry which is preliminary data.</text>
</comment>
<evidence type="ECO:0000259" key="7">
    <source>
        <dbReference type="Pfam" id="PF17827"/>
    </source>
</evidence>
<feature type="domain" description="Methyltransferase small" evidence="6">
    <location>
        <begin position="112"/>
        <end position="196"/>
    </location>
</feature>
<dbReference type="EC" id="2.1.1.297" evidence="5"/>
<dbReference type="Pfam" id="PF05175">
    <property type="entry name" value="MTS"/>
    <property type="match status" value="1"/>
</dbReference>
<dbReference type="CDD" id="cd02440">
    <property type="entry name" value="AdoMet_MTases"/>
    <property type="match status" value="1"/>
</dbReference>
<dbReference type="InterPro" id="IPR050320">
    <property type="entry name" value="N5-glutamine_MTase"/>
</dbReference>
<feature type="binding site" evidence="5">
    <location>
        <position position="146"/>
    </location>
    <ligand>
        <name>S-adenosyl-L-methionine</name>
        <dbReference type="ChEBI" id="CHEBI:59789"/>
    </ligand>
</feature>
<dbReference type="RefSeq" id="WP_112788209.1">
    <property type="nucleotide sequence ID" value="NZ_CP040938.1"/>
</dbReference>
<dbReference type="HAMAP" id="MF_02126">
    <property type="entry name" value="RF_methyltr_PrmC"/>
    <property type="match status" value="1"/>
</dbReference>
<dbReference type="AlphaFoldDB" id="A0A328KRK2"/>
<dbReference type="PROSITE" id="PS00092">
    <property type="entry name" value="N6_MTASE"/>
    <property type="match status" value="1"/>
</dbReference>
<dbReference type="GO" id="GO:0032259">
    <property type="term" value="P:methylation"/>
    <property type="evidence" value="ECO:0007669"/>
    <property type="project" value="UniProtKB-KW"/>
</dbReference>
<evidence type="ECO:0000256" key="1">
    <source>
        <dbReference type="ARBA" id="ARBA00022603"/>
    </source>
</evidence>
<dbReference type="PANTHER" id="PTHR18895">
    <property type="entry name" value="HEMK METHYLTRANSFERASE"/>
    <property type="match status" value="1"/>
</dbReference>
<feature type="binding site" evidence="5">
    <location>
        <position position="192"/>
    </location>
    <ligand>
        <name>S-adenosyl-L-methionine</name>
        <dbReference type="ChEBI" id="CHEBI:59789"/>
    </ligand>
</feature>
<comment type="function">
    <text evidence="5">Methylates the class 1 translation termination release factors RF1/PrfA and RF2/PrfB on the glutamine residue of the universally conserved GGQ motif.</text>
</comment>
<accession>A0A328KRK2</accession>
<evidence type="ECO:0000313" key="9">
    <source>
        <dbReference type="Proteomes" id="UP000249099"/>
    </source>
</evidence>
<feature type="domain" description="Release factor glutamine methyltransferase N-terminal" evidence="7">
    <location>
        <begin position="11"/>
        <end position="79"/>
    </location>
</feature>
<evidence type="ECO:0000259" key="6">
    <source>
        <dbReference type="Pfam" id="PF05175"/>
    </source>
</evidence>
<organism evidence="8 9">
    <name type="scientific">Dolosigranulum pigrum</name>
    <dbReference type="NCBI Taxonomy" id="29394"/>
    <lineage>
        <taxon>Bacteria</taxon>
        <taxon>Bacillati</taxon>
        <taxon>Bacillota</taxon>
        <taxon>Bacilli</taxon>
        <taxon>Lactobacillales</taxon>
        <taxon>Carnobacteriaceae</taxon>
        <taxon>Dolosigranulum</taxon>
    </lineage>
</organism>
<dbReference type="InterPro" id="IPR004556">
    <property type="entry name" value="HemK-like"/>
</dbReference>
<dbReference type="NCBIfam" id="TIGR00536">
    <property type="entry name" value="hemK_fam"/>
    <property type="match status" value="1"/>
</dbReference>
<evidence type="ECO:0000256" key="5">
    <source>
        <dbReference type="HAMAP-Rule" id="MF_02126"/>
    </source>
</evidence>
<dbReference type="Pfam" id="PF17827">
    <property type="entry name" value="PrmC_N"/>
    <property type="match status" value="1"/>
</dbReference>
<name>A0A328KRK2_9LACT</name>
<comment type="catalytic activity">
    <reaction evidence="4 5">
        <text>L-glutaminyl-[peptide chain release factor] + S-adenosyl-L-methionine = N(5)-methyl-L-glutaminyl-[peptide chain release factor] + S-adenosyl-L-homocysteine + H(+)</text>
        <dbReference type="Rhea" id="RHEA:42896"/>
        <dbReference type="Rhea" id="RHEA-COMP:10271"/>
        <dbReference type="Rhea" id="RHEA-COMP:10272"/>
        <dbReference type="ChEBI" id="CHEBI:15378"/>
        <dbReference type="ChEBI" id="CHEBI:30011"/>
        <dbReference type="ChEBI" id="CHEBI:57856"/>
        <dbReference type="ChEBI" id="CHEBI:59789"/>
        <dbReference type="ChEBI" id="CHEBI:61891"/>
        <dbReference type="EC" id="2.1.1.297"/>
    </reaction>
</comment>
<dbReference type="PANTHER" id="PTHR18895:SF74">
    <property type="entry name" value="MTRF1L RELEASE FACTOR GLUTAMINE METHYLTRANSFERASE"/>
    <property type="match status" value="1"/>
</dbReference>
<dbReference type="Gene3D" id="3.40.50.150">
    <property type="entry name" value="Vaccinia Virus protein VP39"/>
    <property type="match status" value="1"/>
</dbReference>
<dbReference type="EMBL" id="NAQV01000002">
    <property type="protein sequence ID" value="RAN65039.1"/>
    <property type="molecule type" value="Genomic_DNA"/>
</dbReference>
<proteinExistence type="inferred from homology"/>
<dbReference type="GO" id="GO:0102559">
    <property type="term" value="F:peptide chain release factor N(5)-glutamine methyltransferase activity"/>
    <property type="evidence" value="ECO:0007669"/>
    <property type="project" value="UniProtKB-EC"/>
</dbReference>
<protein>
    <recommendedName>
        <fullName evidence="5">Release factor glutamine methyltransferase</fullName>
        <shortName evidence="5">RF MTase</shortName>
        <ecNumber evidence="5">2.1.1.297</ecNumber>
    </recommendedName>
    <alternativeName>
        <fullName evidence="5">N5-glutamine methyltransferase PrmC</fullName>
    </alternativeName>
    <alternativeName>
        <fullName evidence="5">Protein-(glutamine-N5) MTase PrmC</fullName>
    </alternativeName>
    <alternativeName>
        <fullName evidence="5">Protein-glutamine N-methyltransferase PrmC</fullName>
    </alternativeName>
</protein>
<reference evidence="8 9" key="1">
    <citation type="submission" date="2017-03" db="EMBL/GenBank/DDBJ databases">
        <title>wgs assembly of Dolosigranulum pigrum KPL CDC strains.</title>
        <authorList>
            <person name="Brugger S.D."/>
            <person name="Pettigrew M."/>
            <person name="Kong Y."/>
            <person name="Lemon K.P."/>
        </authorList>
    </citation>
    <scope>NUCLEOTIDE SEQUENCE [LARGE SCALE GENOMIC DNA]</scope>
    <source>
        <strain evidence="8 9">KPL1931_CDC4294-98</strain>
    </source>
</reference>
<gene>
    <name evidence="5" type="primary">prmC</name>
    <name evidence="8" type="ORF">B8A44_00540</name>
</gene>
<keyword evidence="2 5" id="KW-0808">Transferase</keyword>
<evidence type="ECO:0000313" key="8">
    <source>
        <dbReference type="EMBL" id="RAN65039.1"/>
    </source>
</evidence>
<comment type="similarity">
    <text evidence="5">Belongs to the protein N5-glutamine methyltransferase family. PrmC subfamily.</text>
</comment>